<evidence type="ECO:0000256" key="3">
    <source>
        <dbReference type="ARBA" id="ARBA00022481"/>
    </source>
</evidence>
<sequence length="96" mass="11292">MFMVDILDTCGNPQFPAMRRLSIANANAFLFVYSIDCERSFETVKRNFEEVREQREDYQMLPIVVAGNKLDLPADHRRVTVEDASEWLYCELPKMR</sequence>
<organism evidence="7 8">
    <name type="scientific">Aphis craccivora</name>
    <name type="common">Cowpea aphid</name>
    <dbReference type="NCBI Taxonomy" id="307492"/>
    <lineage>
        <taxon>Eukaryota</taxon>
        <taxon>Metazoa</taxon>
        <taxon>Ecdysozoa</taxon>
        <taxon>Arthropoda</taxon>
        <taxon>Hexapoda</taxon>
        <taxon>Insecta</taxon>
        <taxon>Pterygota</taxon>
        <taxon>Neoptera</taxon>
        <taxon>Paraneoptera</taxon>
        <taxon>Hemiptera</taxon>
        <taxon>Sternorrhyncha</taxon>
        <taxon>Aphidomorpha</taxon>
        <taxon>Aphidoidea</taxon>
        <taxon>Aphididae</taxon>
        <taxon>Aphidini</taxon>
        <taxon>Aphis</taxon>
        <taxon>Aphis</taxon>
    </lineage>
</organism>
<evidence type="ECO:0000256" key="1">
    <source>
        <dbReference type="ARBA" id="ARBA00004193"/>
    </source>
</evidence>
<evidence type="ECO:0000256" key="6">
    <source>
        <dbReference type="ARBA" id="ARBA00023288"/>
    </source>
</evidence>
<dbReference type="InterPro" id="IPR027417">
    <property type="entry name" value="P-loop_NTPase"/>
</dbReference>
<dbReference type="GO" id="GO:0005886">
    <property type="term" value="C:plasma membrane"/>
    <property type="evidence" value="ECO:0007669"/>
    <property type="project" value="UniProtKB-SubCell"/>
</dbReference>
<dbReference type="EMBL" id="VUJU01001010">
    <property type="protein sequence ID" value="KAF0767264.1"/>
    <property type="molecule type" value="Genomic_DNA"/>
</dbReference>
<keyword evidence="5" id="KW-0472">Membrane</keyword>
<dbReference type="PROSITE" id="PS51419">
    <property type="entry name" value="RAB"/>
    <property type="match status" value="1"/>
</dbReference>
<dbReference type="GO" id="GO:0003924">
    <property type="term" value="F:GTPase activity"/>
    <property type="evidence" value="ECO:0007669"/>
    <property type="project" value="InterPro"/>
</dbReference>
<comment type="caution">
    <text evidence="7">The sequence shown here is derived from an EMBL/GenBank/DDBJ whole genome shotgun (WGS) entry which is preliminary data.</text>
</comment>
<keyword evidence="2" id="KW-1003">Cell membrane</keyword>
<protein>
    <submittedName>
        <fullName evidence="7">Ras-like protein rasC isoform X2</fullName>
    </submittedName>
</protein>
<proteinExistence type="predicted"/>
<dbReference type="Proteomes" id="UP000478052">
    <property type="component" value="Unassembled WGS sequence"/>
</dbReference>
<dbReference type="AlphaFoldDB" id="A0A6G0Z9D3"/>
<dbReference type="PANTHER" id="PTHR46149">
    <property type="entry name" value="MIP08469P"/>
    <property type="match status" value="1"/>
</dbReference>
<dbReference type="Pfam" id="PF00071">
    <property type="entry name" value="Ras"/>
    <property type="match status" value="1"/>
</dbReference>
<evidence type="ECO:0000313" key="8">
    <source>
        <dbReference type="Proteomes" id="UP000478052"/>
    </source>
</evidence>
<keyword evidence="4" id="KW-0547">Nucleotide-binding</keyword>
<keyword evidence="3" id="KW-0488">Methylation</keyword>
<accession>A0A6G0Z9D3</accession>
<reference evidence="7 8" key="1">
    <citation type="submission" date="2019-08" db="EMBL/GenBank/DDBJ databases">
        <title>Whole genome of Aphis craccivora.</title>
        <authorList>
            <person name="Voronova N.V."/>
            <person name="Shulinski R.S."/>
            <person name="Bandarenka Y.V."/>
            <person name="Zhorov D.G."/>
            <person name="Warner D."/>
        </authorList>
    </citation>
    <scope>NUCLEOTIDE SEQUENCE [LARGE SCALE GENOMIC DNA]</scope>
    <source>
        <strain evidence="7">180601</strain>
        <tissue evidence="7">Whole Body</tissue>
    </source>
</reference>
<dbReference type="SUPFAM" id="SSF52540">
    <property type="entry name" value="P-loop containing nucleoside triphosphate hydrolases"/>
    <property type="match status" value="1"/>
</dbReference>
<gene>
    <name evidence="7" type="ORF">FWK35_00020653</name>
</gene>
<dbReference type="Gene3D" id="3.40.50.300">
    <property type="entry name" value="P-loop containing nucleotide triphosphate hydrolases"/>
    <property type="match status" value="1"/>
</dbReference>
<keyword evidence="8" id="KW-1185">Reference proteome</keyword>
<evidence type="ECO:0000313" key="7">
    <source>
        <dbReference type="EMBL" id="KAF0767264.1"/>
    </source>
</evidence>
<name>A0A6G0Z9D3_APHCR</name>
<keyword evidence="6" id="KW-0449">Lipoprotein</keyword>
<keyword evidence="4" id="KW-0342">GTP-binding</keyword>
<comment type="subcellular location">
    <subcellularLocation>
        <location evidence="1">Cell membrane</location>
        <topology evidence="1">Lipid-anchor</topology>
    </subcellularLocation>
</comment>
<dbReference type="InterPro" id="IPR052236">
    <property type="entry name" value="Small_GTPase_RasD"/>
</dbReference>
<dbReference type="GO" id="GO:0005525">
    <property type="term" value="F:GTP binding"/>
    <property type="evidence" value="ECO:0007669"/>
    <property type="project" value="UniProtKB-KW"/>
</dbReference>
<evidence type="ECO:0000256" key="2">
    <source>
        <dbReference type="ARBA" id="ARBA00022475"/>
    </source>
</evidence>
<evidence type="ECO:0000256" key="5">
    <source>
        <dbReference type="ARBA" id="ARBA00023136"/>
    </source>
</evidence>
<dbReference type="PROSITE" id="PS51421">
    <property type="entry name" value="RAS"/>
    <property type="match status" value="1"/>
</dbReference>
<dbReference type="PANTHER" id="PTHR46149:SF7">
    <property type="entry name" value="GTP-BINDING PROTEIN DI-RAS2"/>
    <property type="match status" value="1"/>
</dbReference>
<dbReference type="OrthoDB" id="265044at2759"/>
<dbReference type="InterPro" id="IPR001806">
    <property type="entry name" value="Small_GTPase"/>
</dbReference>
<evidence type="ECO:0000256" key="4">
    <source>
        <dbReference type="ARBA" id="ARBA00023134"/>
    </source>
</evidence>
<dbReference type="SMART" id="SM00173">
    <property type="entry name" value="RAS"/>
    <property type="match status" value="1"/>
</dbReference>